<dbReference type="GO" id="GO:0005634">
    <property type="term" value="C:nucleus"/>
    <property type="evidence" value="ECO:0000318"/>
    <property type="project" value="GO_Central"/>
</dbReference>
<feature type="compositionally biased region" description="Low complexity" evidence="13">
    <location>
        <begin position="1470"/>
        <end position="1499"/>
    </location>
</feature>
<evidence type="ECO:0000256" key="7">
    <source>
        <dbReference type="ARBA" id="ARBA00022840"/>
    </source>
</evidence>
<evidence type="ECO:0000256" key="12">
    <source>
        <dbReference type="PROSITE-ProRule" id="PRU10141"/>
    </source>
</evidence>
<dbReference type="InterPro" id="IPR008271">
    <property type="entry name" value="Ser/Thr_kinase_AS"/>
</dbReference>
<dbReference type="GO" id="GO:0032968">
    <property type="term" value="P:positive regulation of transcription elongation by RNA polymerase II"/>
    <property type="evidence" value="ECO:0000318"/>
    <property type="project" value="GO_Central"/>
</dbReference>
<feature type="compositionally biased region" description="Pro residues" evidence="13">
    <location>
        <begin position="643"/>
        <end position="697"/>
    </location>
</feature>
<dbReference type="Proteomes" id="UP000001554">
    <property type="component" value="Chromosome 10"/>
</dbReference>
<dbReference type="PROSITE" id="PS00108">
    <property type="entry name" value="PROTEIN_KINASE_ST"/>
    <property type="match status" value="1"/>
</dbReference>
<dbReference type="FunFam" id="3.30.200.20:FF:000074">
    <property type="entry name" value="cyclin-dependent kinase 12 isoform X2"/>
    <property type="match status" value="1"/>
</dbReference>
<keyword evidence="7 12" id="KW-0067">ATP-binding</keyword>
<feature type="compositionally biased region" description="Basic and acidic residues" evidence="13">
    <location>
        <begin position="712"/>
        <end position="726"/>
    </location>
</feature>
<feature type="compositionally biased region" description="Basic and acidic residues" evidence="13">
    <location>
        <begin position="452"/>
        <end position="463"/>
    </location>
</feature>
<dbReference type="RefSeq" id="XP_035688254.1">
    <property type="nucleotide sequence ID" value="XM_035832361.1"/>
</dbReference>
<keyword evidence="4" id="KW-0808">Transferase</keyword>
<feature type="compositionally biased region" description="Basic and acidic residues" evidence="13">
    <location>
        <begin position="92"/>
        <end position="108"/>
    </location>
</feature>
<dbReference type="OrthoDB" id="28397at2759"/>
<feature type="compositionally biased region" description="Low complexity" evidence="13">
    <location>
        <begin position="428"/>
        <end position="445"/>
    </location>
</feature>
<feature type="region of interest" description="Disordered" evidence="13">
    <location>
        <begin position="1359"/>
        <end position="1388"/>
    </location>
</feature>
<organism evidence="15 16">
    <name type="scientific">Branchiostoma floridae</name>
    <name type="common">Florida lancelet</name>
    <name type="synonym">Amphioxus</name>
    <dbReference type="NCBI Taxonomy" id="7739"/>
    <lineage>
        <taxon>Eukaryota</taxon>
        <taxon>Metazoa</taxon>
        <taxon>Chordata</taxon>
        <taxon>Cephalochordata</taxon>
        <taxon>Leptocardii</taxon>
        <taxon>Amphioxiformes</taxon>
        <taxon>Branchiostomatidae</taxon>
        <taxon>Branchiostoma</taxon>
    </lineage>
</organism>
<evidence type="ECO:0000256" key="4">
    <source>
        <dbReference type="ARBA" id="ARBA00022679"/>
    </source>
</evidence>
<comment type="catalytic activity">
    <reaction evidence="10">
        <text>L-seryl-[protein] + ATP = O-phospho-L-seryl-[protein] + ADP + H(+)</text>
        <dbReference type="Rhea" id="RHEA:17989"/>
        <dbReference type="Rhea" id="RHEA-COMP:9863"/>
        <dbReference type="Rhea" id="RHEA-COMP:11604"/>
        <dbReference type="ChEBI" id="CHEBI:15378"/>
        <dbReference type="ChEBI" id="CHEBI:29999"/>
        <dbReference type="ChEBI" id="CHEBI:30616"/>
        <dbReference type="ChEBI" id="CHEBI:83421"/>
        <dbReference type="ChEBI" id="CHEBI:456216"/>
        <dbReference type="EC" id="2.7.11.22"/>
    </reaction>
</comment>
<dbReference type="GO" id="GO:0008024">
    <property type="term" value="C:cyclin/CDK positive transcription elongation factor complex"/>
    <property type="evidence" value="ECO:0000318"/>
    <property type="project" value="GO_Central"/>
</dbReference>
<evidence type="ECO:0000256" key="3">
    <source>
        <dbReference type="ARBA" id="ARBA00022527"/>
    </source>
</evidence>
<dbReference type="SUPFAM" id="SSF56112">
    <property type="entry name" value="Protein kinase-like (PK-like)"/>
    <property type="match status" value="1"/>
</dbReference>
<dbReference type="KEGG" id="bfo:118423988"/>
<comment type="catalytic activity">
    <reaction evidence="11">
        <text>[DNA-directed RNA polymerase] + ATP = phospho-[DNA-directed RNA polymerase] + ADP + H(+)</text>
        <dbReference type="Rhea" id="RHEA:10216"/>
        <dbReference type="Rhea" id="RHEA-COMP:11321"/>
        <dbReference type="Rhea" id="RHEA-COMP:11322"/>
        <dbReference type="ChEBI" id="CHEBI:15378"/>
        <dbReference type="ChEBI" id="CHEBI:30616"/>
        <dbReference type="ChEBI" id="CHEBI:43176"/>
        <dbReference type="ChEBI" id="CHEBI:68546"/>
        <dbReference type="ChEBI" id="CHEBI:456216"/>
        <dbReference type="EC" id="2.7.11.23"/>
    </reaction>
</comment>
<feature type="compositionally biased region" description="Polar residues" evidence="13">
    <location>
        <begin position="617"/>
        <end position="631"/>
    </location>
</feature>
<feature type="compositionally biased region" description="Low complexity" evidence="13">
    <location>
        <begin position="1"/>
        <end position="16"/>
    </location>
</feature>
<dbReference type="InterPro" id="IPR011009">
    <property type="entry name" value="Kinase-like_dom_sf"/>
</dbReference>
<evidence type="ECO:0000259" key="14">
    <source>
        <dbReference type="PROSITE" id="PS50011"/>
    </source>
</evidence>
<keyword evidence="5 12" id="KW-0547">Nucleotide-binding</keyword>
<evidence type="ECO:0000256" key="9">
    <source>
        <dbReference type="ARBA" id="ARBA00047811"/>
    </source>
</evidence>
<comment type="subcellular location">
    <subcellularLocation>
        <location evidence="1">Nucleus</location>
    </subcellularLocation>
</comment>
<feature type="compositionally biased region" description="Low complexity" evidence="13">
    <location>
        <begin position="1410"/>
        <end position="1425"/>
    </location>
</feature>
<evidence type="ECO:0000256" key="5">
    <source>
        <dbReference type="ARBA" id="ARBA00022741"/>
    </source>
</evidence>
<dbReference type="InterPro" id="IPR050108">
    <property type="entry name" value="CDK"/>
</dbReference>
<reference evidence="15" key="1">
    <citation type="journal article" date="2020" name="Nat. Ecol. Evol.">
        <title>Deeply conserved synteny resolves early events in vertebrate evolution.</title>
        <authorList>
            <person name="Simakov O."/>
            <person name="Marletaz F."/>
            <person name="Yue J.X."/>
            <person name="O'Connell B."/>
            <person name="Jenkins J."/>
            <person name="Brandt A."/>
            <person name="Calef R."/>
            <person name="Tung C.H."/>
            <person name="Huang T.K."/>
            <person name="Schmutz J."/>
            <person name="Satoh N."/>
            <person name="Yu J.K."/>
            <person name="Putnam N.H."/>
            <person name="Green R.E."/>
            <person name="Rokhsar D.S."/>
        </authorList>
    </citation>
    <scope>NUCLEOTIDE SEQUENCE [LARGE SCALE GENOMIC DNA]</scope>
    <source>
        <strain evidence="15">S238N-H82</strain>
    </source>
</reference>
<feature type="compositionally biased region" description="Low complexity" evidence="13">
    <location>
        <begin position="1171"/>
        <end position="1182"/>
    </location>
</feature>
<dbReference type="GeneID" id="118423988"/>
<feature type="compositionally biased region" description="Basic residues" evidence="13">
    <location>
        <begin position="68"/>
        <end position="91"/>
    </location>
</feature>
<feature type="region of interest" description="Disordered" evidence="13">
    <location>
        <begin position="1116"/>
        <end position="1135"/>
    </location>
</feature>
<keyword evidence="3" id="KW-0723">Serine/threonine-protein kinase</keyword>
<comment type="catalytic activity">
    <reaction evidence="9">
        <text>L-threonyl-[protein] + ATP = O-phospho-L-threonyl-[protein] + ADP + H(+)</text>
        <dbReference type="Rhea" id="RHEA:46608"/>
        <dbReference type="Rhea" id="RHEA-COMP:11060"/>
        <dbReference type="Rhea" id="RHEA-COMP:11605"/>
        <dbReference type="ChEBI" id="CHEBI:15378"/>
        <dbReference type="ChEBI" id="CHEBI:30013"/>
        <dbReference type="ChEBI" id="CHEBI:30616"/>
        <dbReference type="ChEBI" id="CHEBI:61977"/>
        <dbReference type="ChEBI" id="CHEBI:456216"/>
        <dbReference type="EC" id="2.7.11.22"/>
    </reaction>
</comment>
<dbReference type="SMART" id="SM00220">
    <property type="entry name" value="S_TKc"/>
    <property type="match status" value="1"/>
</dbReference>
<dbReference type="FunFam" id="1.10.510.10:FF:000102">
    <property type="entry name" value="cyclin-dependent kinase 12 isoform X1"/>
    <property type="match status" value="1"/>
</dbReference>
<keyword evidence="6" id="KW-0418">Kinase</keyword>
<dbReference type="Gene3D" id="1.10.510.10">
    <property type="entry name" value="Transferase(Phosphotransferase) domain 1"/>
    <property type="match status" value="1"/>
</dbReference>
<proteinExistence type="inferred from homology"/>
<dbReference type="CDD" id="cd07864">
    <property type="entry name" value="STKc_CDK12"/>
    <property type="match status" value="1"/>
</dbReference>
<evidence type="ECO:0000313" key="15">
    <source>
        <dbReference type="Proteomes" id="UP000001554"/>
    </source>
</evidence>
<dbReference type="GO" id="GO:0008353">
    <property type="term" value="F:RNA polymerase II CTD heptapeptide repeat kinase activity"/>
    <property type="evidence" value="ECO:0000318"/>
    <property type="project" value="GO_Central"/>
</dbReference>
<dbReference type="GO" id="GO:0030332">
    <property type="term" value="F:cyclin binding"/>
    <property type="evidence" value="ECO:0000318"/>
    <property type="project" value="GO_Central"/>
</dbReference>
<feature type="compositionally biased region" description="Basic and acidic residues" evidence="13">
    <location>
        <begin position="204"/>
        <end position="225"/>
    </location>
</feature>
<feature type="domain" description="Protein kinase" evidence="14">
    <location>
        <begin position="796"/>
        <end position="1089"/>
    </location>
</feature>
<evidence type="ECO:0000256" key="13">
    <source>
        <dbReference type="SAM" id="MobiDB-lite"/>
    </source>
</evidence>
<accession>A0A9J7LTL2</accession>
<feature type="region of interest" description="Disordered" evidence="13">
    <location>
        <begin position="1407"/>
        <end position="1518"/>
    </location>
</feature>
<feature type="compositionally biased region" description="Basic and acidic residues" evidence="13">
    <location>
        <begin position="235"/>
        <end position="296"/>
    </location>
</feature>
<evidence type="ECO:0000256" key="6">
    <source>
        <dbReference type="ARBA" id="ARBA00022777"/>
    </source>
</evidence>
<dbReference type="GO" id="GO:0004693">
    <property type="term" value="F:cyclin-dependent protein serine/threonine kinase activity"/>
    <property type="evidence" value="ECO:0007669"/>
    <property type="project" value="UniProtKB-EC"/>
</dbReference>
<feature type="compositionally biased region" description="Basic residues" evidence="13">
    <location>
        <begin position="495"/>
        <end position="505"/>
    </location>
</feature>
<dbReference type="GO" id="GO:0005524">
    <property type="term" value="F:ATP binding"/>
    <property type="evidence" value="ECO:0007669"/>
    <property type="project" value="UniProtKB-UniRule"/>
</dbReference>
<evidence type="ECO:0000256" key="10">
    <source>
        <dbReference type="ARBA" id="ARBA00048367"/>
    </source>
</evidence>
<evidence type="ECO:0000256" key="11">
    <source>
        <dbReference type="ARBA" id="ARBA00049280"/>
    </source>
</evidence>
<feature type="region of interest" description="Disordered" evidence="13">
    <location>
        <begin position="575"/>
        <end position="765"/>
    </location>
</feature>
<dbReference type="InterPro" id="IPR017441">
    <property type="entry name" value="Protein_kinase_ATP_BS"/>
</dbReference>
<feature type="region of interest" description="Disordered" evidence="13">
    <location>
        <begin position="1"/>
        <end position="558"/>
    </location>
</feature>
<feature type="compositionally biased region" description="Polar residues" evidence="13">
    <location>
        <begin position="1146"/>
        <end position="1160"/>
    </location>
</feature>
<dbReference type="InterPro" id="IPR000719">
    <property type="entry name" value="Prot_kinase_dom"/>
</dbReference>
<dbReference type="PROSITE" id="PS50011">
    <property type="entry name" value="PROTEIN_KINASE_DOM"/>
    <property type="match status" value="1"/>
</dbReference>
<feature type="region of interest" description="Disordered" evidence="13">
    <location>
        <begin position="1140"/>
        <end position="1184"/>
    </location>
</feature>
<feature type="compositionally biased region" description="Basic and acidic residues" evidence="13">
    <location>
        <begin position="579"/>
        <end position="599"/>
    </location>
</feature>
<dbReference type="PANTHER" id="PTHR24056:SF546">
    <property type="entry name" value="CYCLIN-DEPENDENT KINASE 12"/>
    <property type="match status" value="1"/>
</dbReference>
<feature type="compositionally biased region" description="Basic and acidic residues" evidence="13">
    <location>
        <begin position="167"/>
        <end position="196"/>
    </location>
</feature>
<dbReference type="PROSITE" id="PS00107">
    <property type="entry name" value="PROTEIN_KINASE_ATP"/>
    <property type="match status" value="1"/>
</dbReference>
<keyword evidence="8" id="KW-0539">Nucleus</keyword>
<feature type="compositionally biased region" description="Basic residues" evidence="13">
    <location>
        <begin position="363"/>
        <end position="396"/>
    </location>
</feature>
<feature type="compositionally biased region" description="Low complexity" evidence="13">
    <location>
        <begin position="346"/>
        <end position="356"/>
    </location>
</feature>
<keyword evidence="15" id="KW-1185">Reference proteome</keyword>
<feature type="compositionally biased region" description="Basic residues" evidence="13">
    <location>
        <begin position="516"/>
        <end position="543"/>
    </location>
</feature>
<dbReference type="PANTHER" id="PTHR24056">
    <property type="entry name" value="CELL DIVISION PROTEIN KINASE"/>
    <property type="match status" value="1"/>
</dbReference>
<feature type="compositionally biased region" description="Pro residues" evidence="13">
    <location>
        <begin position="1280"/>
        <end position="1302"/>
    </location>
</feature>
<feature type="compositionally biased region" description="Low complexity" evidence="13">
    <location>
        <begin position="1303"/>
        <end position="1322"/>
    </location>
</feature>
<dbReference type="OMA" id="HWGAPAQ"/>
<reference evidence="16" key="2">
    <citation type="submission" date="2025-08" db="UniProtKB">
        <authorList>
            <consortium name="RefSeq"/>
        </authorList>
    </citation>
    <scope>IDENTIFICATION</scope>
    <source>
        <strain evidence="16">S238N-H82</strain>
        <tissue evidence="16">Testes</tissue>
    </source>
</reference>
<dbReference type="Gene3D" id="3.30.200.20">
    <property type="entry name" value="Phosphorylase Kinase, domain 1"/>
    <property type="match status" value="1"/>
</dbReference>
<comment type="similarity">
    <text evidence="2">Belongs to the protein kinase superfamily. CMGC Ser/Thr protein kinase family. CDC2/CDKX subfamily.</text>
</comment>
<feature type="compositionally biased region" description="Basic and acidic residues" evidence="13">
    <location>
        <begin position="306"/>
        <end position="335"/>
    </location>
</feature>
<feature type="binding site" evidence="12">
    <location>
        <position position="825"/>
    </location>
    <ligand>
        <name>ATP</name>
        <dbReference type="ChEBI" id="CHEBI:30616"/>
    </ligand>
</feature>
<protein>
    <submittedName>
        <fullName evidence="16">Cyclin-dependent kinase 12-like isoform X1</fullName>
    </submittedName>
</protein>
<dbReference type="Pfam" id="PF00069">
    <property type="entry name" value="Pkinase"/>
    <property type="match status" value="1"/>
</dbReference>
<evidence type="ECO:0000256" key="2">
    <source>
        <dbReference type="ARBA" id="ARBA00006485"/>
    </source>
</evidence>
<name>A0A9J7LTL2_BRAFL</name>
<gene>
    <name evidence="16" type="primary">LOC118423988</name>
</gene>
<evidence type="ECO:0000313" key="16">
    <source>
        <dbReference type="RefSeq" id="XP_035688254.1"/>
    </source>
</evidence>
<feature type="compositionally biased region" description="Basic and acidic residues" evidence="13">
    <location>
        <begin position="140"/>
        <end position="159"/>
    </location>
</feature>
<sequence length="1518" mass="169091">MRDWASSMSSTSGKMPSSDRPRRRDRSESYQESETRPDTEHGRSQKRRERSEQQSVVASDSVDAEAKVRRRKERNKQKLQKRRHRRAKRSKEKQEQQSREDGERKDSTDSQVKPLVEYDDISSNSGGFDSDEGVIITPPRVEKPPRPPSPKPEHRESHSRSSTASKETARLKERHKDSPKSKDKDRERRKEKEKLQKALKAKQIAKEKQRTEREKEKEQKEKETRPSSTTSSSKSRAEEKEKEKMRAKLKLKAEKEKKTKSEKVERRPKSPPEKKPESKKSQDARKEKDRSPEHSKTSASRPSSKVSKDKDSKENSKPQVVKKEPRVKELPKAFRTDPSPPKEIASPSHRSSSFSPSPTPPSRGHHSYSRSPSYRHRSPSPYGRRHSPNSPYRRRSPSPYGHGRRTPSPYAYDRGGYYSPYGQHRRTPSPYGYRSRSPYHSPSPYNRRRSRDRSPYTPERRTEAVWSSTSQQGGPELQPHAASSAGRRGRDVHAHQRRKRKHSRSRSPYYKESHSRSRRSRSRSRRSHSRSRRRSGSRSRRRSSSFSPRSFLKSEQLDKTRAMFAGSLAAELQKHTKFRKEEKAREAKQGVVKKEKAHTTNEIIVIKDEQEEIESSKAGSESTSQVSTPLSVRQEVKKEPKTPPEPQPTPPEPPEPPMAQEPRTPPTPKVDTPPPPPSPERPPEPPMPTLPPLPLPQVVPLEEDEFDSPIIEPRKMKLEEKPKRLTDLPLPPDVTTPPDEEEPFPRDRRPRTKPNSRRQYQEERTGSIKIPKVAASRASTRNKGMIEWGERCVDVFEILSQVGEGTYGQVYKAKDKQTKEVVALKKVRLDNEKEGFPITAVREIKILRQLCHRSIVNLKEIVTDKSDALDFRKDKGAFYLVFEYVDHDLMGLLESGLVQFNEDQIKSMMKQLMQGLDYCHKKNFLHRDIKCSNILINNRWQVKLADFGLARLYHAEEARPYTNKVITLWYRPPELLLGEEQYGPAIDIWSCGCILGELFTRKPIFQANQEPAQLELISRICGAPCPAVWPDVIKLPYFHTIKPKKQYRRRLREEFAYFPTPALDLMDHMLTLDPSKRCTADQALESSWLKGVDVDRGLTQELPTWQDCHELWSKKRRRNRDGRMEEPVLQAKQQRLDLGVGAEGSAQKSASSEGRSSAQGADSGRRTKPQAGAEAATTTTATDPTVSQAQLVGLLKLLQNQPTINVSQLAQFLGVKLDPSTSLLIDNLHKQLLLAAAIQQAQPSGGGDVGKARSDTLGARLGTPGAKPKTPITPKAAGAPPLPQAPTIPSQPPSSSAVPPPAAGMAAAAAVGSVPQAPAPGGKVLPHGDTDMRGPGGTENPSSSTAGVKAALIQLLQQQQATQSGGQTGTPGSMSGSSVGSSSQMGLQQETVTSQAILDALSQDSVFSMSGQPSSSKPLASSQSGQGRGGGRSYGSGAFVGDVDYRMAGRGAGAVSSTGDVPMAGGARGTSGSYATASGSAYPGTSYQQQQPSPDSTQPGRPSGQPPYNPSSSYGTWQ</sequence>
<feature type="compositionally biased region" description="Basic and acidic residues" evidence="13">
    <location>
        <begin position="17"/>
        <end position="43"/>
    </location>
</feature>
<evidence type="ECO:0000256" key="8">
    <source>
        <dbReference type="ARBA" id="ARBA00023242"/>
    </source>
</evidence>
<evidence type="ECO:0000256" key="1">
    <source>
        <dbReference type="ARBA" id="ARBA00004123"/>
    </source>
</evidence>
<feature type="region of interest" description="Disordered" evidence="13">
    <location>
        <begin position="1242"/>
        <end position="1346"/>
    </location>
</feature>